<dbReference type="AlphaFoldDB" id="A0A371CAN8"/>
<proteinExistence type="predicted"/>
<name>A0A371CAN8_YARLL</name>
<protein>
    <recommendedName>
        <fullName evidence="4">Secreted protein</fullName>
    </recommendedName>
</protein>
<evidence type="ECO:0000256" key="1">
    <source>
        <dbReference type="SAM" id="SignalP"/>
    </source>
</evidence>
<reference evidence="2 3" key="1">
    <citation type="submission" date="2018-07" db="EMBL/GenBank/DDBJ databases">
        <title>Draft Genome Assemblies for Five Robust Yarrowia lipolytica Strains Exhibiting High Lipid Production and Pentose Sugar Utilization and Sugar Alcohol Secretion from Undetoxified Lignocellulosic Biomass Hydrolysates.</title>
        <authorList>
            <consortium name="DOE Joint Genome Institute"/>
            <person name="Walker C."/>
            <person name="Ryu S."/>
            <person name="Na H."/>
            <person name="Zane M."/>
            <person name="LaButti K."/>
            <person name="Lipzen A."/>
            <person name="Haridas S."/>
            <person name="Barry K."/>
            <person name="Grigoriev I.V."/>
            <person name="Quarterman J."/>
            <person name="Slininger P."/>
            <person name="Dien B."/>
            <person name="Trinh C.T."/>
        </authorList>
    </citation>
    <scope>NUCLEOTIDE SEQUENCE [LARGE SCALE GENOMIC DNA]</scope>
    <source>
        <strain evidence="2 3">YB392</strain>
    </source>
</reference>
<keyword evidence="1" id="KW-0732">Signal</keyword>
<gene>
    <name evidence="2" type="ORF">B0I71DRAFT_129426</name>
</gene>
<dbReference type="Proteomes" id="UP000256601">
    <property type="component" value="Unassembled WGS sequence"/>
</dbReference>
<evidence type="ECO:0000313" key="3">
    <source>
        <dbReference type="Proteomes" id="UP000256601"/>
    </source>
</evidence>
<organism evidence="2 3">
    <name type="scientific">Yarrowia lipolytica</name>
    <name type="common">Candida lipolytica</name>
    <dbReference type="NCBI Taxonomy" id="4952"/>
    <lineage>
        <taxon>Eukaryota</taxon>
        <taxon>Fungi</taxon>
        <taxon>Dikarya</taxon>
        <taxon>Ascomycota</taxon>
        <taxon>Saccharomycotina</taxon>
        <taxon>Dipodascomycetes</taxon>
        <taxon>Dipodascales</taxon>
        <taxon>Dipodascales incertae sedis</taxon>
        <taxon>Yarrowia</taxon>
    </lineage>
</organism>
<feature type="signal peptide" evidence="1">
    <location>
        <begin position="1"/>
        <end position="15"/>
    </location>
</feature>
<evidence type="ECO:0000313" key="2">
    <source>
        <dbReference type="EMBL" id="RDW27252.1"/>
    </source>
</evidence>
<evidence type="ECO:0008006" key="4">
    <source>
        <dbReference type="Google" id="ProtNLM"/>
    </source>
</evidence>
<sequence>MLGCSVRVNVGLGSARLVCFWMLLLDSRQERGCCVLSIEEFIQGQVSGGRSARYRVNHGQVSQGRLARYRVNHGQGH</sequence>
<accession>A0A371CAN8</accession>
<feature type="chain" id="PRO_5016936819" description="Secreted protein" evidence="1">
    <location>
        <begin position="16"/>
        <end position="77"/>
    </location>
</feature>
<dbReference type="EMBL" id="KZ858965">
    <property type="protein sequence ID" value="RDW27252.1"/>
    <property type="molecule type" value="Genomic_DNA"/>
</dbReference>